<evidence type="ECO:0000313" key="8">
    <source>
        <dbReference type="Proteomes" id="UP000215332"/>
    </source>
</evidence>
<evidence type="ECO:0000256" key="3">
    <source>
        <dbReference type="ARBA" id="ARBA00022989"/>
    </source>
</evidence>
<feature type="transmembrane region" description="Helical" evidence="5">
    <location>
        <begin position="180"/>
        <end position="197"/>
    </location>
</feature>
<dbReference type="InterPro" id="IPR020846">
    <property type="entry name" value="MFS_dom"/>
</dbReference>
<evidence type="ECO:0000259" key="6">
    <source>
        <dbReference type="PROSITE" id="PS50850"/>
    </source>
</evidence>
<evidence type="ECO:0000313" key="7">
    <source>
        <dbReference type="EMBL" id="SNV28466.1"/>
    </source>
</evidence>
<dbReference type="GO" id="GO:0022857">
    <property type="term" value="F:transmembrane transporter activity"/>
    <property type="evidence" value="ECO:0007669"/>
    <property type="project" value="InterPro"/>
</dbReference>
<dbReference type="SUPFAM" id="SSF103473">
    <property type="entry name" value="MFS general substrate transporter"/>
    <property type="match status" value="1"/>
</dbReference>
<gene>
    <name evidence="7" type="ORF">SAMEA4412665_00148</name>
</gene>
<organism evidence="7 8">
    <name type="scientific">Cutibacterium granulosum</name>
    <dbReference type="NCBI Taxonomy" id="33011"/>
    <lineage>
        <taxon>Bacteria</taxon>
        <taxon>Bacillati</taxon>
        <taxon>Actinomycetota</taxon>
        <taxon>Actinomycetes</taxon>
        <taxon>Propionibacteriales</taxon>
        <taxon>Propionibacteriaceae</taxon>
        <taxon>Cutibacterium</taxon>
    </lineage>
</organism>
<dbReference type="EMBL" id="LT906441">
    <property type="protein sequence ID" value="SNV28466.1"/>
    <property type="molecule type" value="Genomic_DNA"/>
</dbReference>
<protein>
    <submittedName>
        <fullName evidence="7">Major Facilitator Superfamily</fullName>
    </submittedName>
</protein>
<dbReference type="PANTHER" id="PTHR23542">
    <property type="match status" value="1"/>
</dbReference>
<dbReference type="PROSITE" id="PS50850">
    <property type="entry name" value="MFS"/>
    <property type="match status" value="1"/>
</dbReference>
<feature type="transmembrane region" description="Helical" evidence="5">
    <location>
        <begin position="258"/>
        <end position="276"/>
    </location>
</feature>
<feature type="transmembrane region" description="Helical" evidence="5">
    <location>
        <begin position="82"/>
        <end position="102"/>
    </location>
</feature>
<feature type="transmembrane region" description="Helical" evidence="5">
    <location>
        <begin position="376"/>
        <end position="395"/>
    </location>
</feature>
<name>A0A239W314_9ACTN</name>
<evidence type="ECO:0000256" key="2">
    <source>
        <dbReference type="ARBA" id="ARBA00022692"/>
    </source>
</evidence>
<dbReference type="KEGG" id="cgrn:4412665_00148"/>
<evidence type="ECO:0000256" key="5">
    <source>
        <dbReference type="SAM" id="Phobius"/>
    </source>
</evidence>
<sequence>MTSLSYPDLFRLTGRGFVVTSLLARLPLAMSQMGTMLLVSSPLVAGRMGPGGAAAGAVAAAIAVGSPIVGALTDRHGQRTTLLVQSIVAGLGLIGEAGAALYGAAWPVIAAIGVVIGLFLPQVGTMARVRWRQVAAHHPPIRAGVLETSFAWEGAVDEASFALGPALVGILGVIFGPVPALITAGVILLVFGSWFAVHPTVRLVAPHPATTEHAQGRLLTLGTVQTTIGILFMGLVFGTVQTGTTSLATQAGQPGYAGLLHALLSIGSASAGLLLPRLARRLDMVRRWQIFALGLAVLSVPLLFVHTLGSAAIVMVILGLAAAPYMITLYSSAERVTPASRLGTVMTLLAATTSLGYAVGAAAAGRMTDLHGPMGGYGLTVAVGAMAFIHALCAARPVLARAESPVHIDVSAQD</sequence>
<dbReference type="GO" id="GO:0005886">
    <property type="term" value="C:plasma membrane"/>
    <property type="evidence" value="ECO:0007669"/>
    <property type="project" value="UniProtKB-SubCell"/>
</dbReference>
<comment type="subcellular location">
    <subcellularLocation>
        <location evidence="1">Cell membrane</location>
        <topology evidence="1">Multi-pass membrane protein</topology>
    </subcellularLocation>
</comment>
<evidence type="ECO:0000256" key="1">
    <source>
        <dbReference type="ARBA" id="ARBA00004651"/>
    </source>
</evidence>
<feature type="transmembrane region" description="Helical" evidence="5">
    <location>
        <begin position="50"/>
        <end position="70"/>
    </location>
</feature>
<dbReference type="Gene3D" id="1.20.1250.20">
    <property type="entry name" value="MFS general substrate transporter like domains"/>
    <property type="match status" value="1"/>
</dbReference>
<accession>A0A239W314</accession>
<reference evidence="7 8" key="1">
    <citation type="submission" date="2017-06" db="EMBL/GenBank/DDBJ databases">
        <authorList>
            <consortium name="Pathogen Informatics"/>
        </authorList>
    </citation>
    <scope>NUCLEOTIDE SEQUENCE [LARGE SCALE GENOMIC DNA]</scope>
    <source>
        <strain evidence="7 8">NCTC11865</strain>
    </source>
</reference>
<evidence type="ECO:0000256" key="4">
    <source>
        <dbReference type="ARBA" id="ARBA00023136"/>
    </source>
</evidence>
<feature type="transmembrane region" description="Helical" evidence="5">
    <location>
        <begin position="311"/>
        <end position="330"/>
    </location>
</feature>
<keyword evidence="3 5" id="KW-1133">Transmembrane helix</keyword>
<feature type="transmembrane region" description="Helical" evidence="5">
    <location>
        <begin position="342"/>
        <end position="364"/>
    </location>
</feature>
<keyword evidence="4 5" id="KW-0472">Membrane</keyword>
<feature type="domain" description="Major facilitator superfamily (MFS) profile" evidence="6">
    <location>
        <begin position="222"/>
        <end position="414"/>
    </location>
</feature>
<dbReference type="eggNOG" id="COG2814">
    <property type="taxonomic scope" value="Bacteria"/>
</dbReference>
<feature type="transmembrane region" description="Helical" evidence="5">
    <location>
        <begin position="288"/>
        <end position="305"/>
    </location>
</feature>
<dbReference type="PANTHER" id="PTHR23542:SF1">
    <property type="entry name" value="MAJOR FACILITATOR SUPERFAMILY (MFS) PROFILE DOMAIN-CONTAINING PROTEIN"/>
    <property type="match status" value="1"/>
</dbReference>
<proteinExistence type="predicted"/>
<dbReference type="RefSeq" id="WP_021104144.1">
    <property type="nucleotide sequence ID" value="NZ_CALTUW010000015.1"/>
</dbReference>
<feature type="transmembrane region" description="Helical" evidence="5">
    <location>
        <begin position="218"/>
        <end position="238"/>
    </location>
</feature>
<dbReference type="InterPro" id="IPR036259">
    <property type="entry name" value="MFS_trans_sf"/>
</dbReference>
<dbReference type="AlphaFoldDB" id="A0A239W314"/>
<dbReference type="Pfam" id="PF07690">
    <property type="entry name" value="MFS_1"/>
    <property type="match status" value="1"/>
</dbReference>
<dbReference type="InterPro" id="IPR011701">
    <property type="entry name" value="MFS"/>
</dbReference>
<keyword evidence="2 5" id="KW-0812">Transmembrane</keyword>
<dbReference type="Proteomes" id="UP000215332">
    <property type="component" value="Chromosome 1"/>
</dbReference>